<proteinExistence type="predicted"/>
<evidence type="ECO:0000313" key="1">
    <source>
        <dbReference type="EMBL" id="PVY45195.1"/>
    </source>
</evidence>
<reference evidence="1 2" key="1">
    <citation type="submission" date="2018-04" db="EMBL/GenBank/DDBJ databases">
        <title>Genomic Encyclopedia of Type Strains, Phase IV (KMG-IV): sequencing the most valuable type-strain genomes for metagenomic binning, comparative biology and taxonomic classification.</title>
        <authorList>
            <person name="Goeker M."/>
        </authorList>
    </citation>
    <scope>NUCLEOTIDE SEQUENCE [LARGE SCALE GENOMIC DNA]</scope>
    <source>
        <strain evidence="1 2">DSM 14823</strain>
    </source>
</reference>
<protein>
    <submittedName>
        <fullName evidence="1">Uncharacterized protein</fullName>
    </submittedName>
</protein>
<gene>
    <name evidence="1" type="ORF">C8D82_103109</name>
</gene>
<dbReference type="EMBL" id="QEKH01000003">
    <property type="protein sequence ID" value="PVY45195.1"/>
    <property type="molecule type" value="Genomic_DNA"/>
</dbReference>
<name>A0A2U1B961_9BACT</name>
<accession>A0A2U1B961</accession>
<dbReference type="AlphaFoldDB" id="A0A2U1B961"/>
<sequence length="71" mass="8317">MEHLIDRINWRMMEFYSGEDSRRIGIPGACMTIPGCRRRSPVWNRIGRFCMTKVIIRSTGRRDANYSTCCS</sequence>
<comment type="caution">
    <text evidence="1">The sequence shown here is derived from an EMBL/GenBank/DDBJ whole genome shotgun (WGS) entry which is preliminary data.</text>
</comment>
<keyword evidence="2" id="KW-1185">Reference proteome</keyword>
<organism evidence="1 2">
    <name type="scientific">Victivallis vadensis</name>
    <dbReference type="NCBI Taxonomy" id="172901"/>
    <lineage>
        <taxon>Bacteria</taxon>
        <taxon>Pseudomonadati</taxon>
        <taxon>Lentisphaerota</taxon>
        <taxon>Lentisphaeria</taxon>
        <taxon>Victivallales</taxon>
        <taxon>Victivallaceae</taxon>
        <taxon>Victivallis</taxon>
    </lineage>
</organism>
<dbReference type="Proteomes" id="UP000245959">
    <property type="component" value="Unassembled WGS sequence"/>
</dbReference>
<evidence type="ECO:0000313" key="2">
    <source>
        <dbReference type="Proteomes" id="UP000245959"/>
    </source>
</evidence>